<dbReference type="PANTHER" id="PTHR30055">
    <property type="entry name" value="HTH-TYPE TRANSCRIPTIONAL REGULATOR RUTR"/>
    <property type="match status" value="1"/>
</dbReference>
<keyword evidence="5" id="KW-1185">Reference proteome</keyword>
<gene>
    <name evidence="4" type="ORF">SAMN05216429_101389</name>
</gene>
<dbReference type="GO" id="GO:0000976">
    <property type="term" value="F:transcription cis-regulatory region binding"/>
    <property type="evidence" value="ECO:0007669"/>
    <property type="project" value="TreeGrafter"/>
</dbReference>
<dbReference type="Gene3D" id="1.10.357.10">
    <property type="entry name" value="Tetracycline Repressor, domain 2"/>
    <property type="match status" value="1"/>
</dbReference>
<protein>
    <submittedName>
        <fullName evidence="4">DNA-binding transcriptional regulator, AcrR family</fullName>
    </submittedName>
</protein>
<dbReference type="PRINTS" id="PR00455">
    <property type="entry name" value="HTHTETR"/>
</dbReference>
<dbReference type="InterPro" id="IPR001647">
    <property type="entry name" value="HTH_TetR"/>
</dbReference>
<dbReference type="InterPro" id="IPR009057">
    <property type="entry name" value="Homeodomain-like_sf"/>
</dbReference>
<dbReference type="InterPro" id="IPR036271">
    <property type="entry name" value="Tet_transcr_reg_TetR-rel_C_sf"/>
</dbReference>
<feature type="domain" description="HTH tetR-type" evidence="3">
    <location>
        <begin position="6"/>
        <end position="66"/>
    </location>
</feature>
<dbReference type="Proteomes" id="UP000199445">
    <property type="component" value="Unassembled WGS sequence"/>
</dbReference>
<name>A0A1I3Q140_9GAMM</name>
<dbReference type="EMBL" id="FOSC01000001">
    <property type="protein sequence ID" value="SFJ27914.1"/>
    <property type="molecule type" value="Genomic_DNA"/>
</dbReference>
<evidence type="ECO:0000313" key="4">
    <source>
        <dbReference type="EMBL" id="SFJ27914.1"/>
    </source>
</evidence>
<dbReference type="InterPro" id="IPR050109">
    <property type="entry name" value="HTH-type_TetR-like_transc_reg"/>
</dbReference>
<organism evidence="4 5">
    <name type="scientific">Marinobacter persicus</name>
    <dbReference type="NCBI Taxonomy" id="930118"/>
    <lineage>
        <taxon>Bacteria</taxon>
        <taxon>Pseudomonadati</taxon>
        <taxon>Pseudomonadota</taxon>
        <taxon>Gammaproteobacteria</taxon>
        <taxon>Pseudomonadales</taxon>
        <taxon>Marinobacteraceae</taxon>
        <taxon>Marinobacter</taxon>
    </lineage>
</organism>
<evidence type="ECO:0000259" key="3">
    <source>
        <dbReference type="PROSITE" id="PS50977"/>
    </source>
</evidence>
<accession>A0A1I3Q140</accession>
<dbReference type="AlphaFoldDB" id="A0A1I3Q140"/>
<feature type="DNA-binding region" description="H-T-H motif" evidence="2">
    <location>
        <begin position="29"/>
        <end position="48"/>
    </location>
</feature>
<dbReference type="OrthoDB" id="63332at2"/>
<dbReference type="Pfam" id="PF22604">
    <property type="entry name" value="TetR_HI_0893_C"/>
    <property type="match status" value="1"/>
</dbReference>
<dbReference type="GO" id="GO:0003700">
    <property type="term" value="F:DNA-binding transcription factor activity"/>
    <property type="evidence" value="ECO:0007669"/>
    <property type="project" value="TreeGrafter"/>
</dbReference>
<dbReference type="SUPFAM" id="SSF48498">
    <property type="entry name" value="Tetracyclin repressor-like, C-terminal domain"/>
    <property type="match status" value="1"/>
</dbReference>
<dbReference type="PROSITE" id="PS50977">
    <property type="entry name" value="HTH_TETR_2"/>
    <property type="match status" value="1"/>
</dbReference>
<evidence type="ECO:0000256" key="2">
    <source>
        <dbReference type="PROSITE-ProRule" id="PRU00335"/>
    </source>
</evidence>
<keyword evidence="1 2" id="KW-0238">DNA-binding</keyword>
<dbReference type="SMR" id="A0A1I3Q140"/>
<reference evidence="4 5" key="1">
    <citation type="submission" date="2016-10" db="EMBL/GenBank/DDBJ databases">
        <authorList>
            <person name="de Groot N.N."/>
        </authorList>
    </citation>
    <scope>NUCLEOTIDE SEQUENCE [LARGE SCALE GENOMIC DNA]</scope>
    <source>
        <strain evidence="4 5">IBRC-M 10445</strain>
    </source>
</reference>
<sequence>MRQRDDSKRIAFLEATVREVADHGFSATSVGKIAKAAGLSPATLYIYYEDKEQLLLATFYYVSDQVIDAALDSFSRGKDLREGLRRQWHTLFRIGLERPELFRYHETFTHSAWMTPEIQARNESRAANLLNAVDQGKQSGLIKPVPFPLLETFMFRPIYHLVQRCLQGSFEGTDEHIELAFNMAWDAVADRRNT</sequence>
<dbReference type="SUPFAM" id="SSF46689">
    <property type="entry name" value="Homeodomain-like"/>
    <property type="match status" value="1"/>
</dbReference>
<dbReference type="Pfam" id="PF00440">
    <property type="entry name" value="TetR_N"/>
    <property type="match status" value="1"/>
</dbReference>
<proteinExistence type="predicted"/>
<dbReference type="InterPro" id="IPR054422">
    <property type="entry name" value="TetR-like_HI_0893_C"/>
</dbReference>
<dbReference type="PANTHER" id="PTHR30055:SF207">
    <property type="entry name" value="HTH-TYPE TRANSCRIPTIONAL REPRESSOR FATR"/>
    <property type="match status" value="1"/>
</dbReference>
<evidence type="ECO:0000256" key="1">
    <source>
        <dbReference type="ARBA" id="ARBA00023125"/>
    </source>
</evidence>
<evidence type="ECO:0000313" key="5">
    <source>
        <dbReference type="Proteomes" id="UP000199445"/>
    </source>
</evidence>